<evidence type="ECO:0000256" key="3">
    <source>
        <dbReference type="ARBA" id="ARBA00022630"/>
    </source>
</evidence>
<comment type="cofactor">
    <cofactor evidence="1">
        <name>FAD</name>
        <dbReference type="ChEBI" id="CHEBI:57692"/>
    </cofactor>
</comment>
<keyword evidence="8" id="KW-1185">Reference proteome</keyword>
<evidence type="ECO:0000256" key="6">
    <source>
        <dbReference type="ARBA" id="ARBA00023033"/>
    </source>
</evidence>
<sequence>MARDDPQTDHIDVLIVGAGMSGIDAAYRIQTLCKDKTYVILEARDRIGGTWDLFRYPGVRSDSDMYTLGFPFRPWASEVSIARGEAIRDYVEDTAREFGIDRRIRFGHRVIGANWSSKDGHWTVEVEHDGATRRITCLFLFACSGYYDYSEGYRPVWEGEAEFKGQIVHPQFWPEDLDVSRKTVAVIGSGATAVTLVPSLADQAAHVTMVQRSPTYIVARPARDRIAGTLQRILPRGAAGSAIRWKNVLLTIFMYNRTRRKPEKAAEWIRGMIQRQLPADYPIEQHFSPPYKVWDQRLCLVPDGDLFTSIRSGKTSVATGAIERFTPTGLRLVTGEEVRADIVVTATGLILKLFGGVQLSIDGKPVDPSERVIWKGMMLSGVPNYFLSFGYTNASWTLRSDVTAKAVCRLLNRMDDGGFTVCTPQVPDGGMERLPVISFSSGYVQRALPFLPKQGSRQPWIVPQNYVKDRFAMRFGPIDEDLEMTRNATAVRT</sequence>
<name>A0ABX6T2L5_9SPHN</name>
<dbReference type="InterPro" id="IPR036188">
    <property type="entry name" value="FAD/NAD-bd_sf"/>
</dbReference>
<keyword evidence="5" id="KW-0560">Oxidoreductase</keyword>
<accession>A0ABX6T2L5</accession>
<evidence type="ECO:0000256" key="4">
    <source>
        <dbReference type="ARBA" id="ARBA00022827"/>
    </source>
</evidence>
<dbReference type="PANTHER" id="PTHR43872">
    <property type="entry name" value="MONOOXYGENASE, PUTATIVE (AFU_ORTHOLOGUE AFUA_8G02570)-RELATED"/>
    <property type="match status" value="1"/>
</dbReference>
<dbReference type="InterPro" id="IPR020946">
    <property type="entry name" value="Flavin_mOase-like"/>
</dbReference>
<evidence type="ECO:0000256" key="5">
    <source>
        <dbReference type="ARBA" id="ARBA00023002"/>
    </source>
</evidence>
<dbReference type="SUPFAM" id="SSF51905">
    <property type="entry name" value="FAD/NAD(P)-binding domain"/>
    <property type="match status" value="1"/>
</dbReference>
<keyword evidence="4" id="KW-0274">FAD</keyword>
<dbReference type="Pfam" id="PF00743">
    <property type="entry name" value="FMO-like"/>
    <property type="match status" value="1"/>
</dbReference>
<protein>
    <submittedName>
        <fullName evidence="7">NAD(P)/FAD-dependent oxidoreductase</fullName>
    </submittedName>
</protein>
<dbReference type="PANTHER" id="PTHR43872:SF1">
    <property type="entry name" value="MONOOXYGENASE, PUTATIVE (AFU_ORTHOLOGUE AFUA_8G02570)-RELATED"/>
    <property type="match status" value="1"/>
</dbReference>
<proteinExistence type="inferred from homology"/>
<dbReference type="InterPro" id="IPR051820">
    <property type="entry name" value="FAD-binding_MO"/>
</dbReference>
<dbReference type="Pfam" id="PF13450">
    <property type="entry name" value="NAD_binding_8"/>
    <property type="match status" value="1"/>
</dbReference>
<keyword evidence="3" id="KW-0285">Flavoprotein</keyword>
<dbReference type="EMBL" id="CP060780">
    <property type="protein sequence ID" value="QNP43137.1"/>
    <property type="molecule type" value="Genomic_DNA"/>
</dbReference>
<evidence type="ECO:0000256" key="1">
    <source>
        <dbReference type="ARBA" id="ARBA00001974"/>
    </source>
</evidence>
<dbReference type="Gene3D" id="3.50.50.60">
    <property type="entry name" value="FAD/NAD(P)-binding domain"/>
    <property type="match status" value="1"/>
</dbReference>
<evidence type="ECO:0000313" key="7">
    <source>
        <dbReference type="EMBL" id="QNP43137.1"/>
    </source>
</evidence>
<dbReference type="RefSeq" id="WP_187714567.1">
    <property type="nucleotide sequence ID" value="NZ_BAABJC010000001.1"/>
</dbReference>
<evidence type="ECO:0000256" key="2">
    <source>
        <dbReference type="ARBA" id="ARBA00010139"/>
    </source>
</evidence>
<reference evidence="7 8" key="1">
    <citation type="submission" date="2020-08" db="EMBL/GenBank/DDBJ databases">
        <title>Genome sequence of Sphingomonas daechungensis KACC 18115T.</title>
        <authorList>
            <person name="Hyun D.-W."/>
            <person name="Bae J.-W."/>
        </authorList>
    </citation>
    <scope>NUCLEOTIDE SEQUENCE [LARGE SCALE GENOMIC DNA]</scope>
    <source>
        <strain evidence="7 8">KACC 18115</strain>
    </source>
</reference>
<keyword evidence="6" id="KW-0503">Monooxygenase</keyword>
<evidence type="ECO:0000313" key="8">
    <source>
        <dbReference type="Proteomes" id="UP000516134"/>
    </source>
</evidence>
<organism evidence="7 8">
    <name type="scientific">Sphingomonas daechungensis</name>
    <dbReference type="NCBI Taxonomy" id="1176646"/>
    <lineage>
        <taxon>Bacteria</taxon>
        <taxon>Pseudomonadati</taxon>
        <taxon>Pseudomonadota</taxon>
        <taxon>Alphaproteobacteria</taxon>
        <taxon>Sphingomonadales</taxon>
        <taxon>Sphingomonadaceae</taxon>
        <taxon>Sphingomonas</taxon>
    </lineage>
</organism>
<dbReference type="Proteomes" id="UP000516134">
    <property type="component" value="Chromosome"/>
</dbReference>
<gene>
    <name evidence="7" type="ORF">H9L15_14510</name>
</gene>
<comment type="similarity">
    <text evidence="2">Belongs to the FAD-binding monooxygenase family.</text>
</comment>
<dbReference type="PRINTS" id="PR00411">
    <property type="entry name" value="PNDRDTASEI"/>
</dbReference>